<reference evidence="2" key="1">
    <citation type="journal article" date="2014" name="Int. J. Syst. Evol. Microbiol.">
        <title>Complete genome sequence of Corynebacterium casei LMG S-19264T (=DSM 44701T), isolated from a smear-ripened cheese.</title>
        <authorList>
            <consortium name="US DOE Joint Genome Institute (JGI-PGF)"/>
            <person name="Walter F."/>
            <person name="Albersmeier A."/>
            <person name="Kalinowski J."/>
            <person name="Ruckert C."/>
        </authorList>
    </citation>
    <scope>NUCLEOTIDE SEQUENCE</scope>
    <source>
        <strain evidence="2">JCM 11219</strain>
    </source>
</reference>
<dbReference type="OrthoDB" id="28167at2157"/>
<dbReference type="EMBL" id="BMNM01000007">
    <property type="protein sequence ID" value="GGI81280.1"/>
    <property type="molecule type" value="Genomic_DNA"/>
</dbReference>
<sequence>MSLVYLIKWEKCLDSLLNAYNMHILNIGSDGILISTDNDRDLVIKAIDEGCTAYARYYRFRMIKRGKIDNVLDVIKPFDLWIENDLLNVVVNPLRLSTLDIARILYKLDFELELVNEEDVEFTK</sequence>
<keyword evidence="4" id="KW-1185">Reference proteome</keyword>
<reference evidence="2" key="2">
    <citation type="submission" date="2020-09" db="EMBL/GenBank/DDBJ databases">
        <authorList>
            <person name="Sun Q."/>
            <person name="Ohkuma M."/>
        </authorList>
    </citation>
    <scope>NUCLEOTIDE SEQUENCE</scope>
    <source>
        <strain evidence="2">JCM 11219</strain>
    </source>
</reference>
<evidence type="ECO:0000313" key="4">
    <source>
        <dbReference type="Proteomes" id="UP001060771"/>
    </source>
</evidence>
<reference evidence="1" key="4">
    <citation type="journal article" date="2023" name="Microbiol. Resour. Announc.">
        <title>Complete Genome Sequence of Vulcanisaeta souniana Strain IC-059, a Hyperthermophilic Archaeon Isolated from Hot Spring Water in Japan.</title>
        <authorList>
            <person name="Kato S."/>
            <person name="Itoh T."/>
            <person name="Wu L."/>
            <person name="Ma J."/>
            <person name="Ohkuma M."/>
        </authorList>
    </citation>
    <scope>NUCLEOTIDE SEQUENCE</scope>
    <source>
        <strain evidence="1">JCM 11219</strain>
    </source>
</reference>
<dbReference type="EMBL" id="AP026830">
    <property type="protein sequence ID" value="BDR91157.1"/>
    <property type="molecule type" value="Genomic_DNA"/>
</dbReference>
<reference evidence="4" key="3">
    <citation type="submission" date="2022-09" db="EMBL/GenBank/DDBJ databases">
        <title>Complete genome sequence of Vulcanisaeta souniana.</title>
        <authorList>
            <person name="Kato S."/>
            <person name="Itoh T."/>
            <person name="Ohkuma M."/>
        </authorList>
    </citation>
    <scope>NUCLEOTIDE SEQUENCE [LARGE SCALE GENOMIC DNA]</scope>
    <source>
        <strain evidence="4">JCM 11219</strain>
    </source>
</reference>
<dbReference type="Proteomes" id="UP000657075">
    <property type="component" value="Unassembled WGS sequence"/>
</dbReference>
<protein>
    <submittedName>
        <fullName evidence="2">Uncharacterized protein</fullName>
    </submittedName>
</protein>
<dbReference type="AlphaFoldDB" id="A0A830EAT1"/>
<dbReference type="GeneID" id="76205801"/>
<gene>
    <name evidence="2" type="ORF">GCM10007112_17540</name>
    <name evidence="1" type="ORF">Vsou_02500</name>
</gene>
<evidence type="ECO:0000313" key="3">
    <source>
        <dbReference type="Proteomes" id="UP000657075"/>
    </source>
</evidence>
<proteinExistence type="predicted"/>
<accession>A0A830EAT1</accession>
<evidence type="ECO:0000313" key="1">
    <source>
        <dbReference type="EMBL" id="BDR91157.1"/>
    </source>
</evidence>
<evidence type="ECO:0000313" key="2">
    <source>
        <dbReference type="EMBL" id="GGI81280.1"/>
    </source>
</evidence>
<organism evidence="2 3">
    <name type="scientific">Vulcanisaeta souniana JCM 11219</name>
    <dbReference type="NCBI Taxonomy" id="1293586"/>
    <lineage>
        <taxon>Archaea</taxon>
        <taxon>Thermoproteota</taxon>
        <taxon>Thermoprotei</taxon>
        <taxon>Thermoproteales</taxon>
        <taxon>Thermoproteaceae</taxon>
        <taxon>Vulcanisaeta</taxon>
    </lineage>
</organism>
<dbReference type="RefSeq" id="WP_188603607.1">
    <property type="nucleotide sequence ID" value="NZ_AP026830.1"/>
</dbReference>
<dbReference type="Proteomes" id="UP001060771">
    <property type="component" value="Chromosome"/>
</dbReference>
<name>A0A830EAT1_9CREN</name>